<dbReference type="AlphaFoldDB" id="A0A5N6REB2"/>
<reference evidence="1 2" key="1">
    <citation type="submission" date="2019-06" db="EMBL/GenBank/DDBJ databases">
        <title>A chromosomal-level reference genome of Carpinus fangiana (Coryloideae, Betulaceae).</title>
        <authorList>
            <person name="Yang X."/>
            <person name="Wang Z."/>
            <person name="Zhang L."/>
            <person name="Hao G."/>
            <person name="Liu J."/>
            <person name="Yang Y."/>
        </authorList>
    </citation>
    <scope>NUCLEOTIDE SEQUENCE [LARGE SCALE GENOMIC DNA]</scope>
    <source>
        <strain evidence="1">Cfa_2016G</strain>
        <tissue evidence="1">Leaf</tissue>
    </source>
</reference>
<accession>A0A5N6REB2</accession>
<dbReference type="Proteomes" id="UP000327013">
    <property type="component" value="Chromosome 6"/>
</dbReference>
<evidence type="ECO:0000313" key="1">
    <source>
        <dbReference type="EMBL" id="KAE8077159.1"/>
    </source>
</evidence>
<protein>
    <recommendedName>
        <fullName evidence="3">Late embryogenesis abundant protein LEA-2 subgroup domain-containing protein</fullName>
    </recommendedName>
</protein>
<dbReference type="EMBL" id="CM017326">
    <property type="protein sequence ID" value="KAE8077159.1"/>
    <property type="molecule type" value="Genomic_DNA"/>
</dbReference>
<evidence type="ECO:0008006" key="3">
    <source>
        <dbReference type="Google" id="ProtNLM"/>
    </source>
</evidence>
<name>A0A5N6REB2_9ROSI</name>
<organism evidence="1 2">
    <name type="scientific">Carpinus fangiana</name>
    <dbReference type="NCBI Taxonomy" id="176857"/>
    <lineage>
        <taxon>Eukaryota</taxon>
        <taxon>Viridiplantae</taxon>
        <taxon>Streptophyta</taxon>
        <taxon>Embryophyta</taxon>
        <taxon>Tracheophyta</taxon>
        <taxon>Spermatophyta</taxon>
        <taxon>Magnoliopsida</taxon>
        <taxon>eudicotyledons</taxon>
        <taxon>Gunneridae</taxon>
        <taxon>Pentapetalae</taxon>
        <taxon>rosids</taxon>
        <taxon>fabids</taxon>
        <taxon>Fagales</taxon>
        <taxon>Betulaceae</taxon>
        <taxon>Carpinus</taxon>
    </lineage>
</organism>
<gene>
    <name evidence="1" type="ORF">FH972_015749</name>
</gene>
<evidence type="ECO:0000313" key="2">
    <source>
        <dbReference type="Proteomes" id="UP000327013"/>
    </source>
</evidence>
<keyword evidence="2" id="KW-1185">Reference proteome</keyword>
<proteinExistence type="predicted"/>
<sequence>MQVTISAKNRMNSVGIYYQKLDVYASYGANTGIPFGPVMMKFTLAQDCHVDV</sequence>